<sequence length="387" mass="41886">MGDSLRVIHIAPELPPTVGGVADYAAILSRRLVEVSKGAVQPVLVHAGNQVTDAIDVEFPVRDLSGQCSAAALAETIERLADEAGESAVVLLEYSGYGYATRGAPLWLLRGLRKACGNGGVPLTTIFHELYAMGPPWTSAFWASPLQRFVTARLARISAGIVTNRPSAVSWLQRYRVSEGIPVKVQPVFSNVGEPEVLPGFEKRSRQAVVFGGGGRKSLVYHEHQNVLQEFVDREGFSTILDIGPTVDSVPSEESWSRPLGILSEDEISDQLSNVSLGLLSYPGSRLGKSGVAAAFASHGVPFLLFDEETSPGDTNPYVDGRHFLRANALNEDDSRLSDKQLTEMSRSLRSLYQERLHSTHAARCFLDLIQKVVPTSAASTTSPHPE</sequence>
<dbReference type="Proteomes" id="UP001155010">
    <property type="component" value="Unassembled WGS sequence"/>
</dbReference>
<gene>
    <name evidence="1" type="ORF">GGP83_003168</name>
</gene>
<dbReference type="SUPFAM" id="SSF53756">
    <property type="entry name" value="UDP-Glycosyltransferase/glycogen phosphorylase"/>
    <property type="match status" value="1"/>
</dbReference>
<organism evidence="1 2">
    <name type="scientific">Salinibacter ruber</name>
    <dbReference type="NCBI Taxonomy" id="146919"/>
    <lineage>
        <taxon>Bacteria</taxon>
        <taxon>Pseudomonadati</taxon>
        <taxon>Rhodothermota</taxon>
        <taxon>Rhodothermia</taxon>
        <taxon>Rhodothermales</taxon>
        <taxon>Salinibacteraceae</taxon>
        <taxon>Salinibacter</taxon>
    </lineage>
</organism>
<dbReference type="RefSeq" id="WP_259082519.1">
    <property type="nucleotide sequence ID" value="NZ_JANUBB010000018.1"/>
</dbReference>
<evidence type="ECO:0000313" key="2">
    <source>
        <dbReference type="Proteomes" id="UP001155010"/>
    </source>
</evidence>
<comment type="caution">
    <text evidence="1">The sequence shown here is derived from an EMBL/GenBank/DDBJ whole genome shotgun (WGS) entry which is preliminary data.</text>
</comment>
<accession>A0A9X2Z5S0</accession>
<evidence type="ECO:0000313" key="1">
    <source>
        <dbReference type="EMBL" id="MCS3953193.1"/>
    </source>
</evidence>
<proteinExistence type="predicted"/>
<protein>
    <submittedName>
        <fullName evidence="1">Uncharacterized protein</fullName>
    </submittedName>
</protein>
<dbReference type="AlphaFoldDB" id="A0A9X2Z5S0"/>
<reference evidence="1" key="1">
    <citation type="submission" date="2022-08" db="EMBL/GenBank/DDBJ databases">
        <title>Genomic Encyclopedia of Type Strains, Phase V (KMG-V): Genome sequencing to study the core and pangenomes of soil and plant-associated prokaryotes.</title>
        <authorList>
            <person name="Whitman W."/>
        </authorList>
    </citation>
    <scope>NUCLEOTIDE SEQUENCE</scope>
    <source>
        <strain evidence="1">SP2017</strain>
    </source>
</reference>
<dbReference type="EMBL" id="JANUBB010000018">
    <property type="protein sequence ID" value="MCS3953193.1"/>
    <property type="molecule type" value="Genomic_DNA"/>
</dbReference>
<name>A0A9X2Z5S0_9BACT</name>